<dbReference type="GO" id="GO:0006508">
    <property type="term" value="P:proteolysis"/>
    <property type="evidence" value="ECO:0007669"/>
    <property type="project" value="UniProtKB-KW"/>
</dbReference>
<sequence length="435" mass="47014">MDRFDEAVECLRELIRFNSVEGEPACGAPFGKGVANALNYMLGVMENNGFRTFNGDGYYGYAEIGDKDKPLFGVLNHLDVVPVTEGWSHDPFGGEIADGALWGRGAEDDKGPAVAAFFASLELLDEGRKPKKRLRFILGTNEESGWKCMDAYKAREEMPAEGFSPDADFPVINCEKGVAFYSVELPLPDKLIALKSGTRANIVPDHAAAEAEYSAKLEEAARKAGAETERNGNVIRIVTRGVSAHGSSPESGVNALTALLSILSATSEYSEKLYRIFSASDGSGAGIASSDKESGALTLNAGAARTEGGKLIVETDIRYPISASRDEIAAKLVKALPEGRITLKNSHDPLFVPEDHPLVKGLLAAYKNVTGDKDARPIAIGGATYARVLPCGVAFGPIFPGEKSYIHMRDERIPLDSFRKMYDIYKEAFRILCFE</sequence>
<reference evidence="9" key="1">
    <citation type="submission" date="2020-10" db="EMBL/GenBank/DDBJ databases">
        <authorList>
            <person name="Gilroy R."/>
        </authorList>
    </citation>
    <scope>NUCLEOTIDE SEQUENCE</scope>
    <source>
        <strain evidence="9">517</strain>
    </source>
</reference>
<keyword evidence="6" id="KW-0862">Zinc</keyword>
<keyword evidence="5 9" id="KW-0378">Hydrolase</keyword>
<accession>A0A940DHT2</accession>
<name>A0A940DHT2_9FIRM</name>
<keyword evidence="3" id="KW-0645">Protease</keyword>
<dbReference type="PANTHER" id="PTHR43808:SF31">
    <property type="entry name" value="N-ACETYL-L-CITRULLINE DEACETYLASE"/>
    <property type="match status" value="1"/>
</dbReference>
<comment type="similarity">
    <text evidence="2">Belongs to the peptidase M20A family.</text>
</comment>
<dbReference type="NCBIfam" id="TIGR01887">
    <property type="entry name" value="dipeptidaselike"/>
    <property type="match status" value="1"/>
</dbReference>
<dbReference type="InterPro" id="IPR002933">
    <property type="entry name" value="Peptidase_M20"/>
</dbReference>
<evidence type="ECO:0000256" key="1">
    <source>
        <dbReference type="ARBA" id="ARBA00001947"/>
    </source>
</evidence>
<dbReference type="PANTHER" id="PTHR43808">
    <property type="entry name" value="ACETYLORNITHINE DEACETYLASE"/>
    <property type="match status" value="1"/>
</dbReference>
<dbReference type="AlphaFoldDB" id="A0A940DHT2"/>
<organism evidence="9 10">
    <name type="scientific">Candidatus Stercoripulliclostridium pullicola</name>
    <dbReference type="NCBI Taxonomy" id="2840953"/>
    <lineage>
        <taxon>Bacteria</taxon>
        <taxon>Bacillati</taxon>
        <taxon>Bacillota</taxon>
        <taxon>Clostridia</taxon>
        <taxon>Eubacteriales</taxon>
        <taxon>Candidatus Stercoripulliclostridium</taxon>
    </lineage>
</organism>
<comment type="cofactor">
    <cofactor evidence="1">
        <name>Zn(2+)</name>
        <dbReference type="ChEBI" id="CHEBI:29105"/>
    </cofactor>
</comment>
<dbReference type="GO" id="GO:0008237">
    <property type="term" value="F:metallopeptidase activity"/>
    <property type="evidence" value="ECO:0007669"/>
    <property type="project" value="UniProtKB-KW"/>
</dbReference>
<keyword evidence="8" id="KW-0482">Metalloprotease</keyword>
<dbReference type="GO" id="GO:0006526">
    <property type="term" value="P:L-arginine biosynthetic process"/>
    <property type="evidence" value="ECO:0007669"/>
    <property type="project" value="TreeGrafter"/>
</dbReference>
<protein>
    <submittedName>
        <fullName evidence="9">Sapep family Mn(2+)-dependent dipeptidase</fullName>
        <ecNumber evidence="9">3.4.13.-</ecNumber>
    </submittedName>
</protein>
<dbReference type="Gene3D" id="3.30.70.360">
    <property type="match status" value="2"/>
</dbReference>
<proteinExistence type="inferred from homology"/>
<dbReference type="GO" id="GO:0008270">
    <property type="term" value="F:zinc ion binding"/>
    <property type="evidence" value="ECO:0007669"/>
    <property type="project" value="InterPro"/>
</dbReference>
<dbReference type="EMBL" id="JADINF010000138">
    <property type="protein sequence ID" value="MBO8424443.1"/>
    <property type="molecule type" value="Genomic_DNA"/>
</dbReference>
<keyword evidence="7 9" id="KW-0224">Dipeptidase</keyword>
<evidence type="ECO:0000313" key="10">
    <source>
        <dbReference type="Proteomes" id="UP000727857"/>
    </source>
</evidence>
<gene>
    <name evidence="9" type="ORF">IAB16_05445</name>
</gene>
<dbReference type="Proteomes" id="UP000727857">
    <property type="component" value="Unassembled WGS sequence"/>
</dbReference>
<evidence type="ECO:0000313" key="9">
    <source>
        <dbReference type="EMBL" id="MBO8424443.1"/>
    </source>
</evidence>
<dbReference type="GO" id="GO:0008777">
    <property type="term" value="F:acetylornithine deacetylase activity"/>
    <property type="evidence" value="ECO:0007669"/>
    <property type="project" value="TreeGrafter"/>
</dbReference>
<evidence type="ECO:0000256" key="4">
    <source>
        <dbReference type="ARBA" id="ARBA00022723"/>
    </source>
</evidence>
<dbReference type="SUPFAM" id="SSF53187">
    <property type="entry name" value="Zn-dependent exopeptidases"/>
    <property type="match status" value="1"/>
</dbReference>
<keyword evidence="4" id="KW-0479">Metal-binding</keyword>
<dbReference type="Pfam" id="PF01546">
    <property type="entry name" value="Peptidase_M20"/>
    <property type="match status" value="1"/>
</dbReference>
<dbReference type="SUPFAM" id="SSF55031">
    <property type="entry name" value="Bacterial exopeptidase dimerisation domain"/>
    <property type="match status" value="1"/>
</dbReference>
<evidence type="ECO:0000256" key="2">
    <source>
        <dbReference type="ARBA" id="ARBA00006247"/>
    </source>
</evidence>
<dbReference type="GO" id="GO:0016805">
    <property type="term" value="F:dipeptidase activity"/>
    <property type="evidence" value="ECO:0007669"/>
    <property type="project" value="UniProtKB-KW"/>
</dbReference>
<dbReference type="InterPro" id="IPR050072">
    <property type="entry name" value="Peptidase_M20A"/>
</dbReference>
<dbReference type="InterPro" id="IPR010964">
    <property type="entry name" value="M20A_pepV-rel"/>
</dbReference>
<evidence type="ECO:0000256" key="3">
    <source>
        <dbReference type="ARBA" id="ARBA00022670"/>
    </source>
</evidence>
<dbReference type="Gene3D" id="3.40.630.10">
    <property type="entry name" value="Zn peptidases"/>
    <property type="match status" value="1"/>
</dbReference>
<comment type="caution">
    <text evidence="9">The sequence shown here is derived from an EMBL/GenBank/DDBJ whole genome shotgun (WGS) entry which is preliminary data.</text>
</comment>
<evidence type="ECO:0000256" key="8">
    <source>
        <dbReference type="ARBA" id="ARBA00023049"/>
    </source>
</evidence>
<evidence type="ECO:0000256" key="7">
    <source>
        <dbReference type="ARBA" id="ARBA00022997"/>
    </source>
</evidence>
<evidence type="ECO:0000256" key="5">
    <source>
        <dbReference type="ARBA" id="ARBA00022801"/>
    </source>
</evidence>
<evidence type="ECO:0000256" key="6">
    <source>
        <dbReference type="ARBA" id="ARBA00022833"/>
    </source>
</evidence>
<dbReference type="InterPro" id="IPR036264">
    <property type="entry name" value="Bact_exopeptidase_dim_dom"/>
</dbReference>
<dbReference type="EC" id="3.4.13.-" evidence="9"/>
<reference evidence="9" key="2">
    <citation type="journal article" date="2021" name="PeerJ">
        <title>Extensive microbial diversity within the chicken gut microbiome revealed by metagenomics and culture.</title>
        <authorList>
            <person name="Gilroy R."/>
            <person name="Ravi A."/>
            <person name="Getino M."/>
            <person name="Pursley I."/>
            <person name="Horton D.L."/>
            <person name="Alikhan N.F."/>
            <person name="Baker D."/>
            <person name="Gharbi K."/>
            <person name="Hall N."/>
            <person name="Watson M."/>
            <person name="Adriaenssens E.M."/>
            <person name="Foster-Nyarko E."/>
            <person name="Jarju S."/>
            <person name="Secka A."/>
            <person name="Antonio M."/>
            <person name="Oren A."/>
            <person name="Chaudhuri R.R."/>
            <person name="La Ragione R."/>
            <person name="Hildebrand F."/>
            <person name="Pallen M.J."/>
        </authorList>
    </citation>
    <scope>NUCLEOTIDE SEQUENCE</scope>
    <source>
        <strain evidence="9">517</strain>
    </source>
</reference>